<reference evidence="2" key="1">
    <citation type="submission" date="2020-07" db="EMBL/GenBank/DDBJ databases">
        <title>Genome sequences of bacteria associated with the marine, planktonic diatom Thalassiosira profunda strain ECT2AJA-044.</title>
        <authorList>
            <person name="Gargas C.B."/>
            <person name="Roberts W.R."/>
            <person name="Alverson A.J."/>
        </authorList>
    </citation>
    <scope>NUCLEOTIDE SEQUENCE</scope>
    <source>
        <strain evidence="2">ECT2AJA-044</strain>
    </source>
</reference>
<dbReference type="InterPro" id="IPR039422">
    <property type="entry name" value="MarR/SlyA-like"/>
</dbReference>
<dbReference type="Proteomes" id="UP000665026">
    <property type="component" value="Chromosome"/>
</dbReference>
<sequence length="158" mass="17413">MPGSDRRSWPPEGTPAARVVGGLFRSRNYVWDNDHRIVATYGVTWTQFLTLMALRSAGPDFVLSPTELYDATQASSGGMTKMLHGLADKDYIRRVPNPEDKRSKLVQLTDTGADLAEEIVDRLIATNTELFGSILSDEECATLAGLLQKLSKGLQDKK</sequence>
<dbReference type="GO" id="GO:0006950">
    <property type="term" value="P:response to stress"/>
    <property type="evidence" value="ECO:0007669"/>
    <property type="project" value="TreeGrafter"/>
</dbReference>
<protein>
    <submittedName>
        <fullName evidence="2">MarR family transcriptional regulator</fullName>
    </submittedName>
</protein>
<dbReference type="InterPro" id="IPR000835">
    <property type="entry name" value="HTH_MarR-typ"/>
</dbReference>
<dbReference type="PRINTS" id="PR00598">
    <property type="entry name" value="HTHMARR"/>
</dbReference>
<dbReference type="KEGG" id="cact:HZ995_08400"/>
<evidence type="ECO:0000259" key="1">
    <source>
        <dbReference type="PROSITE" id="PS50995"/>
    </source>
</evidence>
<gene>
    <name evidence="2" type="ORF">HZ995_08400</name>
</gene>
<proteinExistence type="predicted"/>
<dbReference type="AlphaFoldDB" id="A0A975I654"/>
<organism evidence="2 3">
    <name type="scientific">Cognatishimia activa</name>
    <dbReference type="NCBI Taxonomy" id="1715691"/>
    <lineage>
        <taxon>Bacteria</taxon>
        <taxon>Pseudomonadati</taxon>
        <taxon>Pseudomonadota</taxon>
        <taxon>Alphaproteobacteria</taxon>
        <taxon>Rhodobacterales</taxon>
        <taxon>Paracoccaceae</taxon>
        <taxon>Cognatishimia</taxon>
    </lineage>
</organism>
<dbReference type="SUPFAM" id="SSF46785">
    <property type="entry name" value="Winged helix' DNA-binding domain"/>
    <property type="match status" value="1"/>
</dbReference>
<dbReference type="Gene3D" id="1.10.10.10">
    <property type="entry name" value="Winged helix-like DNA-binding domain superfamily/Winged helix DNA-binding domain"/>
    <property type="match status" value="1"/>
</dbReference>
<evidence type="ECO:0000313" key="3">
    <source>
        <dbReference type="Proteomes" id="UP000665026"/>
    </source>
</evidence>
<evidence type="ECO:0000313" key="2">
    <source>
        <dbReference type="EMBL" id="QTN34539.1"/>
    </source>
</evidence>
<dbReference type="RefSeq" id="WP_209355232.1">
    <property type="nucleotide sequence ID" value="NZ_CP060010.1"/>
</dbReference>
<dbReference type="EMBL" id="CP060010">
    <property type="protein sequence ID" value="QTN34539.1"/>
    <property type="molecule type" value="Genomic_DNA"/>
</dbReference>
<feature type="domain" description="HTH marR-type" evidence="1">
    <location>
        <begin position="13"/>
        <end position="152"/>
    </location>
</feature>
<dbReference type="PROSITE" id="PS50995">
    <property type="entry name" value="HTH_MARR_2"/>
    <property type="match status" value="1"/>
</dbReference>
<dbReference type="InterPro" id="IPR036388">
    <property type="entry name" value="WH-like_DNA-bd_sf"/>
</dbReference>
<dbReference type="PANTHER" id="PTHR33164">
    <property type="entry name" value="TRANSCRIPTIONAL REGULATOR, MARR FAMILY"/>
    <property type="match status" value="1"/>
</dbReference>
<name>A0A975I654_9RHOB</name>
<dbReference type="PANTHER" id="PTHR33164:SF104">
    <property type="entry name" value="TRANSCRIPTIONAL REGULATORY PROTEIN"/>
    <property type="match status" value="1"/>
</dbReference>
<accession>A0A975I654</accession>
<dbReference type="InterPro" id="IPR036390">
    <property type="entry name" value="WH_DNA-bd_sf"/>
</dbReference>
<dbReference type="GO" id="GO:0003700">
    <property type="term" value="F:DNA-binding transcription factor activity"/>
    <property type="evidence" value="ECO:0007669"/>
    <property type="project" value="InterPro"/>
</dbReference>
<dbReference type="SMART" id="SM00347">
    <property type="entry name" value="HTH_MARR"/>
    <property type="match status" value="1"/>
</dbReference>
<dbReference type="Pfam" id="PF12802">
    <property type="entry name" value="MarR_2"/>
    <property type="match status" value="1"/>
</dbReference>